<reference evidence="5 6" key="1">
    <citation type="journal article" date="2024" name="Proc. Natl. Acad. Sci. U.S.A.">
        <title>The genetic regulatory architecture and epigenomic basis for age-related changes in rattlesnake venom.</title>
        <authorList>
            <person name="Hogan M.P."/>
            <person name="Holding M.L."/>
            <person name="Nystrom G.S."/>
            <person name="Colston T.J."/>
            <person name="Bartlett D.A."/>
            <person name="Mason A.J."/>
            <person name="Ellsworth S.A."/>
            <person name="Rautsaw R.M."/>
            <person name="Lawrence K.C."/>
            <person name="Strickland J.L."/>
            <person name="He B."/>
            <person name="Fraser P."/>
            <person name="Margres M.J."/>
            <person name="Gilbert D.M."/>
            <person name="Gibbs H.L."/>
            <person name="Parkinson C.L."/>
            <person name="Rokyta D.R."/>
        </authorList>
    </citation>
    <scope>NUCLEOTIDE SEQUENCE [LARGE SCALE GENOMIC DNA]</scope>
    <source>
        <strain evidence="5">DRR0105</strain>
    </source>
</reference>
<name>A0AAW1B372_CROAD</name>
<protein>
    <submittedName>
        <fullName evidence="5">Non-canonical polyA RNA polymerase PAPD5</fullName>
    </submittedName>
</protein>
<sequence length="143" mass="15200">MVLAYCPVASAPRAASPAVPAATAAATVAVAASNKRKCDNKASTFGFNYTLLLGPAGESGGPALGNGPLGRPSSRPEEPAYTGTPWKKMNYSPGMVGLTLHNCWVSGEAIDELHERYLEKLTQLFEEHKAKYGLPQDKHLMIT</sequence>
<feature type="compositionally biased region" description="Gly residues" evidence="4">
    <location>
        <begin position="58"/>
        <end position="68"/>
    </location>
</feature>
<keyword evidence="6" id="KW-1185">Reference proteome</keyword>
<gene>
    <name evidence="5" type="ORF">NXF25_019612</name>
</gene>
<comment type="caution">
    <text evidence="5">The sequence shown here is derived from an EMBL/GenBank/DDBJ whole genome shotgun (WGS) entry which is preliminary data.</text>
</comment>
<dbReference type="Pfam" id="PF03982">
    <property type="entry name" value="DAGAT"/>
    <property type="match status" value="1"/>
</dbReference>
<organism evidence="5 6">
    <name type="scientific">Crotalus adamanteus</name>
    <name type="common">Eastern diamondback rattlesnake</name>
    <dbReference type="NCBI Taxonomy" id="8729"/>
    <lineage>
        <taxon>Eukaryota</taxon>
        <taxon>Metazoa</taxon>
        <taxon>Chordata</taxon>
        <taxon>Craniata</taxon>
        <taxon>Vertebrata</taxon>
        <taxon>Euteleostomi</taxon>
        <taxon>Lepidosauria</taxon>
        <taxon>Squamata</taxon>
        <taxon>Bifurcata</taxon>
        <taxon>Unidentata</taxon>
        <taxon>Episquamata</taxon>
        <taxon>Toxicofera</taxon>
        <taxon>Serpentes</taxon>
        <taxon>Colubroidea</taxon>
        <taxon>Viperidae</taxon>
        <taxon>Crotalinae</taxon>
        <taxon>Crotalus</taxon>
    </lineage>
</organism>
<dbReference type="InterPro" id="IPR007130">
    <property type="entry name" value="DAGAT"/>
</dbReference>
<evidence type="ECO:0000313" key="5">
    <source>
        <dbReference type="EMBL" id="KAK9396251.1"/>
    </source>
</evidence>
<feature type="region of interest" description="Disordered" evidence="4">
    <location>
        <begin position="58"/>
        <end position="85"/>
    </location>
</feature>
<dbReference type="EMBL" id="JAOTOJ010000008">
    <property type="protein sequence ID" value="KAK9396251.1"/>
    <property type="molecule type" value="Genomic_DNA"/>
</dbReference>
<dbReference type="GO" id="GO:0008374">
    <property type="term" value="F:O-acyltransferase activity"/>
    <property type="evidence" value="ECO:0007669"/>
    <property type="project" value="InterPro"/>
</dbReference>
<proteinExistence type="inferred from homology"/>
<evidence type="ECO:0000256" key="3">
    <source>
        <dbReference type="ARBA" id="ARBA00023315"/>
    </source>
</evidence>
<evidence type="ECO:0000256" key="4">
    <source>
        <dbReference type="SAM" id="MobiDB-lite"/>
    </source>
</evidence>
<keyword evidence="3" id="KW-0012">Acyltransferase</keyword>
<dbReference type="Proteomes" id="UP001474421">
    <property type="component" value="Unassembled WGS sequence"/>
</dbReference>
<accession>A0AAW1B372</accession>
<dbReference type="AlphaFoldDB" id="A0AAW1B372"/>
<keyword evidence="2" id="KW-0808">Transferase</keyword>
<evidence type="ECO:0000256" key="2">
    <source>
        <dbReference type="ARBA" id="ARBA00022679"/>
    </source>
</evidence>
<evidence type="ECO:0000256" key="1">
    <source>
        <dbReference type="ARBA" id="ARBA00005420"/>
    </source>
</evidence>
<evidence type="ECO:0000313" key="6">
    <source>
        <dbReference type="Proteomes" id="UP001474421"/>
    </source>
</evidence>
<comment type="similarity">
    <text evidence="1">Belongs to the diacylglycerol acyltransferase family.</text>
</comment>